<accession>A0A2U2DXX4</accession>
<dbReference type="AlphaFoldDB" id="A0A2U2DXX4"/>
<dbReference type="Proteomes" id="UP000245252">
    <property type="component" value="Unassembled WGS sequence"/>
</dbReference>
<comment type="caution">
    <text evidence="1">The sequence shown here is derived from an EMBL/GenBank/DDBJ whole genome shotgun (WGS) entry which is preliminary data.</text>
</comment>
<sequence>MMLYQKMYKSDGELDADLVAKTCILYSDKVYASPISKLFDHDNPRDAFADFHDGTRVEDTTIYAMCEAARFEYVRARVSQGGRLLIATVRSLVDGSLFRARRKISDLSDGTIKSRSHSVVIEDRREFLSVFSPTHQIRVHVRTLCSRHGVREARSMKVLYIGKGNGSTYSDGSLDRSLGGHKQLPRAMNMVRHGHEVCLVLMRIDPNILYRNLNVEAPNELVNDTDWYTELFEASLINYFKPPLNKNHVSDSTFPSKGLVDKINNAKLDFLICDIDTSDTDVDLCSDRAGLSSVHLITTFSRKPDYEEDQPELRAFIRKSGEEWPMLRQVVF</sequence>
<organism evidence="1 2">
    <name type="scientific">Metarhizobium album</name>
    <dbReference type="NCBI Taxonomy" id="2182425"/>
    <lineage>
        <taxon>Bacteria</taxon>
        <taxon>Pseudomonadati</taxon>
        <taxon>Pseudomonadota</taxon>
        <taxon>Alphaproteobacteria</taxon>
        <taxon>Hyphomicrobiales</taxon>
        <taxon>Rhizobiaceae</taxon>
        <taxon>Metarhizobium</taxon>
    </lineage>
</organism>
<name>A0A2U2DXX4_9HYPH</name>
<gene>
    <name evidence="1" type="ORF">DEM27_03030</name>
</gene>
<protein>
    <submittedName>
        <fullName evidence="1">Uncharacterized protein</fullName>
    </submittedName>
</protein>
<dbReference type="EMBL" id="QFBC01000001">
    <property type="protein sequence ID" value="PWE58168.1"/>
    <property type="molecule type" value="Genomic_DNA"/>
</dbReference>
<proteinExistence type="predicted"/>
<evidence type="ECO:0000313" key="1">
    <source>
        <dbReference type="EMBL" id="PWE58168.1"/>
    </source>
</evidence>
<reference evidence="1 2" key="1">
    <citation type="submission" date="2018-05" db="EMBL/GenBank/DDBJ databases">
        <title>The draft genome of strain NS-104.</title>
        <authorList>
            <person name="Hang P."/>
            <person name="Jiang J."/>
        </authorList>
    </citation>
    <scope>NUCLEOTIDE SEQUENCE [LARGE SCALE GENOMIC DNA]</scope>
    <source>
        <strain evidence="1 2">NS-104</strain>
    </source>
</reference>
<evidence type="ECO:0000313" key="2">
    <source>
        <dbReference type="Proteomes" id="UP000245252"/>
    </source>
</evidence>
<keyword evidence="2" id="KW-1185">Reference proteome</keyword>